<keyword evidence="1" id="KW-0732">Signal</keyword>
<dbReference type="EMBL" id="JAUJWU010000003">
    <property type="protein sequence ID" value="MDN7246313.1"/>
    <property type="molecule type" value="Genomic_DNA"/>
</dbReference>
<sequence>MRNQIKTMAKNIVLFSTITTVALTGEVGSVFAAEAPAYSNTQAYEAQHIEQDAKYSKKVMRAVRVSLGVDAKSIQVDAVIQTMPKVNVMDRYLASFGKKVKGNEVRLAVKEIFDIDLNYVSKMDYGSKLASYPTDVMESLRVSLNEEPASTKQDARIMEMAKNEVMDRYLKEHDYALTGAESRVLINQIFGVNLEGISTLEHMQLAVSSKGQWIVKSDTDLFVLESSLDDVDVSIYTTPYFKEVTGSDQLPEPLKTKLMELGFTYNEEANLLYYKNPTGESVPDAFKGRVMGILIGTIVTEYKNK</sequence>
<evidence type="ECO:0000256" key="1">
    <source>
        <dbReference type="SAM" id="SignalP"/>
    </source>
</evidence>
<accession>A0ABT8NEI8</accession>
<dbReference type="Proteomes" id="UP001172142">
    <property type="component" value="Unassembled WGS sequence"/>
</dbReference>
<evidence type="ECO:0000313" key="2">
    <source>
        <dbReference type="EMBL" id="MDN7246313.1"/>
    </source>
</evidence>
<name>A0ABT8NEI8_9BACL</name>
<protein>
    <recommendedName>
        <fullName evidence="4">SbsC C-terminal domain-containing protein</fullName>
    </recommendedName>
</protein>
<organism evidence="2 3">
    <name type="scientific">Planococcus shenhongbingii</name>
    <dbReference type="NCBI Taxonomy" id="3058398"/>
    <lineage>
        <taxon>Bacteria</taxon>
        <taxon>Bacillati</taxon>
        <taxon>Bacillota</taxon>
        <taxon>Bacilli</taxon>
        <taxon>Bacillales</taxon>
        <taxon>Caryophanaceae</taxon>
        <taxon>Planococcus</taxon>
    </lineage>
</organism>
<gene>
    <name evidence="2" type="ORF">QWY13_12530</name>
</gene>
<proteinExistence type="predicted"/>
<evidence type="ECO:0008006" key="4">
    <source>
        <dbReference type="Google" id="ProtNLM"/>
    </source>
</evidence>
<comment type="caution">
    <text evidence="2">The sequence shown here is derived from an EMBL/GenBank/DDBJ whole genome shotgun (WGS) entry which is preliminary data.</text>
</comment>
<feature type="chain" id="PRO_5045841881" description="SbsC C-terminal domain-containing protein" evidence="1">
    <location>
        <begin position="33"/>
        <end position="305"/>
    </location>
</feature>
<evidence type="ECO:0000313" key="3">
    <source>
        <dbReference type="Proteomes" id="UP001172142"/>
    </source>
</evidence>
<keyword evidence="3" id="KW-1185">Reference proteome</keyword>
<dbReference type="RefSeq" id="WP_301856893.1">
    <property type="nucleotide sequence ID" value="NZ_JAUJWU010000003.1"/>
</dbReference>
<feature type="signal peptide" evidence="1">
    <location>
        <begin position="1"/>
        <end position="32"/>
    </location>
</feature>
<reference evidence="2 3" key="1">
    <citation type="submission" date="2023-07" db="EMBL/GenBank/DDBJ databases">
        <title>Novel species in genus Planococcus.</title>
        <authorList>
            <person name="Ning S."/>
        </authorList>
    </citation>
    <scope>NUCLEOTIDE SEQUENCE [LARGE SCALE GENOMIC DNA]</scope>
    <source>
        <strain evidence="2 3">N017</strain>
    </source>
</reference>